<dbReference type="Gene3D" id="3.30.350.10">
    <property type="entry name" value="Subtilisin inhibitor-like"/>
    <property type="match status" value="1"/>
</dbReference>
<dbReference type="PRINTS" id="PR00294">
    <property type="entry name" value="SSBTLNINHBTR"/>
</dbReference>
<dbReference type="GO" id="GO:0004867">
    <property type="term" value="F:serine-type endopeptidase inhibitor activity"/>
    <property type="evidence" value="ECO:0007669"/>
    <property type="project" value="UniProtKB-KW"/>
</dbReference>
<feature type="chain" id="PRO_5024381693" evidence="9">
    <location>
        <begin position="30"/>
        <end position="136"/>
    </location>
</feature>
<evidence type="ECO:0000256" key="9">
    <source>
        <dbReference type="SAM" id="SignalP"/>
    </source>
</evidence>
<dbReference type="InterPro" id="IPR036819">
    <property type="entry name" value="Subtilisin_inhibitor-like_sf"/>
</dbReference>
<evidence type="ECO:0000313" key="11">
    <source>
        <dbReference type="EMBL" id="QGK71230.1"/>
    </source>
</evidence>
<reference evidence="12" key="1">
    <citation type="submission" date="2019-11" db="EMBL/GenBank/DDBJ databases">
        <title>The complete genome sequence of Saccharopolyspora sp. E2A.</title>
        <authorList>
            <person name="Zhang G."/>
        </authorList>
    </citation>
    <scope>NUCLEOTIDE SEQUENCE [LARGE SCALE GENOMIC DNA]</scope>
    <source>
        <strain evidence="12">E2A</strain>
    </source>
</reference>
<evidence type="ECO:0000256" key="7">
    <source>
        <dbReference type="ARBA" id="ARBA00023157"/>
    </source>
</evidence>
<keyword evidence="9" id="KW-0732">Signal</keyword>
<keyword evidence="4" id="KW-0964">Secreted</keyword>
<feature type="domain" description="Subtilisin inhibitor" evidence="10">
    <location>
        <begin position="38"/>
        <end position="122"/>
    </location>
</feature>
<organism evidence="11 12">
    <name type="scientific">Allosaccharopolyspora coralli</name>
    <dbReference type="NCBI Taxonomy" id="2665642"/>
    <lineage>
        <taxon>Bacteria</taxon>
        <taxon>Bacillati</taxon>
        <taxon>Actinomycetota</taxon>
        <taxon>Actinomycetes</taxon>
        <taxon>Pseudonocardiales</taxon>
        <taxon>Pseudonocardiaceae</taxon>
        <taxon>Allosaccharopolyspora</taxon>
    </lineage>
</organism>
<comment type="subcellular location">
    <subcellularLocation>
        <location evidence="1">Secreted</location>
    </subcellularLocation>
</comment>
<keyword evidence="5 8" id="KW-0646">Protease inhibitor</keyword>
<sequence>MSAHRSIGGTVLAAAAVVGAALIPATAHAGPAEPAELSVMHLSVTNQAKITESRSTLLTCGPAGGTHANAAQACAALDEAAGNFQDLQAQSTQCPLIYEPVTVTAKGTWKNAPVEFTHEFANSCVLAAQTEGVYDF</sequence>
<dbReference type="InterPro" id="IPR000691">
    <property type="entry name" value="Prot_inh_I16_SSI"/>
</dbReference>
<evidence type="ECO:0000256" key="2">
    <source>
        <dbReference type="ARBA" id="ARBA00010472"/>
    </source>
</evidence>
<evidence type="ECO:0000256" key="6">
    <source>
        <dbReference type="ARBA" id="ARBA00022900"/>
    </source>
</evidence>
<comment type="similarity">
    <text evidence="2 8">Belongs to the protease inhibitor I16 (SSI) family.</text>
</comment>
<dbReference type="RefSeq" id="WP_154077806.1">
    <property type="nucleotide sequence ID" value="NZ_CP045929.1"/>
</dbReference>
<feature type="signal peptide" evidence="9">
    <location>
        <begin position="1"/>
        <end position="29"/>
    </location>
</feature>
<dbReference type="Pfam" id="PF00720">
    <property type="entry name" value="SSI"/>
    <property type="match status" value="1"/>
</dbReference>
<protein>
    <submittedName>
        <fullName evidence="11">Protease inhibitor</fullName>
    </submittedName>
</protein>
<evidence type="ECO:0000256" key="8">
    <source>
        <dbReference type="RuleBase" id="RU003471"/>
    </source>
</evidence>
<evidence type="ECO:0000256" key="4">
    <source>
        <dbReference type="ARBA" id="ARBA00022525"/>
    </source>
</evidence>
<dbReference type="InterPro" id="IPR023549">
    <property type="entry name" value="Subtilisin_inhibitor"/>
</dbReference>
<evidence type="ECO:0000256" key="5">
    <source>
        <dbReference type="ARBA" id="ARBA00022690"/>
    </source>
</evidence>
<name>A0A5Q3QBJ1_9PSEU</name>
<keyword evidence="7" id="KW-1015">Disulfide bond</keyword>
<evidence type="ECO:0000256" key="1">
    <source>
        <dbReference type="ARBA" id="ARBA00004613"/>
    </source>
</evidence>
<keyword evidence="6 8" id="KW-0722">Serine protease inhibitor</keyword>
<evidence type="ECO:0000256" key="3">
    <source>
        <dbReference type="ARBA" id="ARBA00011738"/>
    </source>
</evidence>
<dbReference type="InterPro" id="IPR020054">
    <property type="entry name" value="Prot_inh_SSI_I16_CS"/>
</dbReference>
<evidence type="ECO:0000259" key="10">
    <source>
        <dbReference type="Pfam" id="PF00720"/>
    </source>
</evidence>
<proteinExistence type="inferred from homology"/>
<gene>
    <name evidence="11" type="ORF">GIY23_18405</name>
</gene>
<dbReference type="GO" id="GO:0005576">
    <property type="term" value="C:extracellular region"/>
    <property type="evidence" value="ECO:0007669"/>
    <property type="project" value="UniProtKB-SubCell"/>
</dbReference>
<dbReference type="EMBL" id="CP045929">
    <property type="protein sequence ID" value="QGK71230.1"/>
    <property type="molecule type" value="Genomic_DNA"/>
</dbReference>
<accession>A0A5Q3QBJ1</accession>
<keyword evidence="12" id="KW-1185">Reference proteome</keyword>
<evidence type="ECO:0000313" key="12">
    <source>
        <dbReference type="Proteomes" id="UP000371041"/>
    </source>
</evidence>
<dbReference type="SUPFAM" id="SSF55399">
    <property type="entry name" value="Subtilisin inhibitor"/>
    <property type="match status" value="1"/>
</dbReference>
<comment type="subunit">
    <text evidence="3">Homodimer.</text>
</comment>
<dbReference type="KEGG" id="sace:GIY23_18405"/>
<dbReference type="PROSITE" id="PS00999">
    <property type="entry name" value="SSI"/>
    <property type="match status" value="1"/>
</dbReference>
<dbReference type="AlphaFoldDB" id="A0A5Q3QBJ1"/>
<dbReference type="Proteomes" id="UP000371041">
    <property type="component" value="Chromosome"/>
</dbReference>